<evidence type="ECO:0000256" key="1">
    <source>
        <dbReference type="SAM" id="SignalP"/>
    </source>
</evidence>
<gene>
    <name evidence="2" type="ORF">GOP47_0000957</name>
</gene>
<evidence type="ECO:0000313" key="2">
    <source>
        <dbReference type="EMBL" id="KAI5084788.1"/>
    </source>
</evidence>
<comment type="caution">
    <text evidence="2">The sequence shown here is derived from an EMBL/GenBank/DDBJ whole genome shotgun (WGS) entry which is preliminary data.</text>
</comment>
<feature type="chain" id="PRO_5038956028" evidence="1">
    <location>
        <begin position="19"/>
        <end position="233"/>
    </location>
</feature>
<keyword evidence="1" id="KW-0732">Signal</keyword>
<accession>A0A9D4ZR76</accession>
<dbReference type="AlphaFoldDB" id="A0A9D4ZR76"/>
<sequence length="233" mass="25681">MNIVLLVGAASFVYVMMGFSMSPIDFNEPVTHPDPIDGDEVPTRNDILAAEITPAAPSHAMLATLPYEYCGHHANEEQDEVITNFLASLEEEHTNFDLQTATSEHLKGSTLFGDHPMINEPADGDEEIAVAYSCVYQTQVDDAEPADAYSCVYQTQVDDAEPADDGETDPTLLEIIRRVPHPYNMDVAHAFHVVPKCKYCCGGYHNHCSTSCRPVRIQSRKRDDPSNGPNPQS</sequence>
<dbReference type="Proteomes" id="UP000886520">
    <property type="component" value="Chromosome 1"/>
</dbReference>
<evidence type="ECO:0000313" key="3">
    <source>
        <dbReference type="Proteomes" id="UP000886520"/>
    </source>
</evidence>
<proteinExistence type="predicted"/>
<keyword evidence="3" id="KW-1185">Reference proteome</keyword>
<name>A0A9D4ZR76_ADICA</name>
<reference evidence="2" key="1">
    <citation type="submission" date="2021-01" db="EMBL/GenBank/DDBJ databases">
        <title>Adiantum capillus-veneris genome.</title>
        <authorList>
            <person name="Fang Y."/>
            <person name="Liao Q."/>
        </authorList>
    </citation>
    <scope>NUCLEOTIDE SEQUENCE</scope>
    <source>
        <strain evidence="2">H3</strain>
        <tissue evidence="2">Leaf</tissue>
    </source>
</reference>
<dbReference type="EMBL" id="JABFUD020000001">
    <property type="protein sequence ID" value="KAI5084788.1"/>
    <property type="molecule type" value="Genomic_DNA"/>
</dbReference>
<organism evidence="2 3">
    <name type="scientific">Adiantum capillus-veneris</name>
    <name type="common">Maidenhair fern</name>
    <dbReference type="NCBI Taxonomy" id="13818"/>
    <lineage>
        <taxon>Eukaryota</taxon>
        <taxon>Viridiplantae</taxon>
        <taxon>Streptophyta</taxon>
        <taxon>Embryophyta</taxon>
        <taxon>Tracheophyta</taxon>
        <taxon>Polypodiopsida</taxon>
        <taxon>Polypodiidae</taxon>
        <taxon>Polypodiales</taxon>
        <taxon>Pteridineae</taxon>
        <taxon>Pteridaceae</taxon>
        <taxon>Vittarioideae</taxon>
        <taxon>Adiantum</taxon>
    </lineage>
</organism>
<feature type="signal peptide" evidence="1">
    <location>
        <begin position="1"/>
        <end position="18"/>
    </location>
</feature>
<protein>
    <submittedName>
        <fullName evidence="2">Uncharacterized protein</fullName>
    </submittedName>
</protein>